<feature type="transmembrane region" description="Helical" evidence="1">
    <location>
        <begin position="12"/>
        <end position="34"/>
    </location>
</feature>
<dbReference type="Proteomes" id="UP000182829">
    <property type="component" value="Unassembled WGS sequence"/>
</dbReference>
<organism evidence="2 3">
    <name type="scientific">Natronobacterium gregoryi</name>
    <dbReference type="NCBI Taxonomy" id="44930"/>
    <lineage>
        <taxon>Archaea</taxon>
        <taxon>Methanobacteriati</taxon>
        <taxon>Methanobacteriota</taxon>
        <taxon>Stenosarchaea group</taxon>
        <taxon>Halobacteria</taxon>
        <taxon>Halobacteriales</taxon>
        <taxon>Natrialbaceae</taxon>
        <taxon>Natronobacterium</taxon>
    </lineage>
</organism>
<dbReference type="AlphaFoldDB" id="A0A1I3QAK3"/>
<feature type="transmembrane region" description="Helical" evidence="1">
    <location>
        <begin position="71"/>
        <end position="90"/>
    </location>
</feature>
<proteinExistence type="predicted"/>
<keyword evidence="1" id="KW-0812">Transmembrane</keyword>
<reference evidence="2 3" key="1">
    <citation type="submission" date="2016-10" db="EMBL/GenBank/DDBJ databases">
        <authorList>
            <person name="de Groot N.N."/>
        </authorList>
    </citation>
    <scope>NUCLEOTIDE SEQUENCE [LARGE SCALE GENOMIC DNA]</scope>
    <source>
        <strain evidence="2 3">SP2</strain>
    </source>
</reference>
<dbReference type="GeneID" id="14209615"/>
<name>A0A1I3QAK3_9EURY</name>
<accession>A0A1I3QAK3</accession>
<gene>
    <name evidence="2" type="ORF">SAMN05443661_12143</name>
</gene>
<keyword evidence="1" id="KW-0472">Membrane</keyword>
<keyword evidence="1" id="KW-1133">Transmembrane helix</keyword>
<evidence type="ECO:0000313" key="3">
    <source>
        <dbReference type="Proteomes" id="UP000182829"/>
    </source>
</evidence>
<sequence>MMSAESEFSWLEGILVFGFVGIFLLGLLTAINIIDAGLVFLWNELEYAYSYAVYLLQTTDELTITIPTDELTIGLVTGFVVGIIGLLVLLKLRNLIVRFKNEVV</sequence>
<evidence type="ECO:0000313" key="2">
    <source>
        <dbReference type="EMBL" id="SFJ30740.1"/>
    </source>
</evidence>
<evidence type="ECO:0000256" key="1">
    <source>
        <dbReference type="SAM" id="Phobius"/>
    </source>
</evidence>
<protein>
    <submittedName>
        <fullName evidence="2">Uncharacterized protein</fullName>
    </submittedName>
</protein>
<dbReference type="RefSeq" id="WP_005576601.1">
    <property type="nucleotide sequence ID" value="NZ_FORO01000021.1"/>
</dbReference>
<dbReference type="EMBL" id="FORO01000021">
    <property type="protein sequence ID" value="SFJ30740.1"/>
    <property type="molecule type" value="Genomic_DNA"/>
</dbReference>